<sequence length="620" mass="71591">MKKLLLLLSLYISTTLIAQIQKVEPAFWWKGMKNPELQIMVYGKDISKYAVELSDQIPVKDLTKTENPNYVFITVNTNEINNSLFKINFKENNKTVYSYKYELKSRKPNSANRSSYSSKDVMYLIMPDRFANGNPSNDSQKNLTDKANRNEPTGRHGGDLRGIINNLDYLQNLGATALWLTPVNEDNEKRTSYHGYAQTDLYQIDGRYGTNEEYLELSRALQKRGMMLIQDYVTNHWGISHWLIQDLPTKDWIHQFPDGEGKYGFKRSNYRITSQFDTNVADIDKKEALNGWFDTTMPDLNQSNPLVLKYLTQNAIWWIEYAELGGLRVDTYPYNDKVAMAKWAKAITDEYPNFNIVGEAWMYNPAHISYWQKNSKIAEIDGYNSNLPAVMDFTLYTDLPSALKEEDGWDKGMIKIYNSFGNDFLYPDINNILVFFENHDTERFNEIFNGDSRYYKMALTLISTVRGIPQIYYGSEIGMRGDKNKGGDADIRRDFPGGWKGDSQNAFNPKTQTPEQQDFYNFTLKILNWRKGKEVIHSGKTKHYMPKEKVYVYFRYNEKEKVMVVINNNEKDQTLDLSRFAESLSGVSAGKDVISGKDFSVNAQNKLTVSGKSSLILELN</sequence>
<evidence type="ECO:0000256" key="3">
    <source>
        <dbReference type="SAM" id="MobiDB-lite"/>
    </source>
</evidence>
<dbReference type="CDD" id="cd11340">
    <property type="entry name" value="AmyAc_bac_CMD_like_3"/>
    <property type="match status" value="1"/>
</dbReference>
<feature type="compositionally biased region" description="Polar residues" evidence="3">
    <location>
        <begin position="133"/>
        <end position="142"/>
    </location>
</feature>
<evidence type="ECO:0000313" key="7">
    <source>
        <dbReference type="Proteomes" id="UP000516438"/>
    </source>
</evidence>
<dbReference type="Proteomes" id="UP000516438">
    <property type="component" value="Chromosome"/>
</dbReference>
<keyword evidence="1 6" id="KW-0378">Hydrolase</keyword>
<feature type="domain" description="Glycosyl hydrolase family 13 catalytic" evidence="5">
    <location>
        <begin position="124"/>
        <end position="530"/>
    </location>
</feature>
<keyword evidence="2" id="KW-0326">Glycosidase</keyword>
<feature type="chain" id="PRO_5028996378" evidence="4">
    <location>
        <begin position="19"/>
        <end position="620"/>
    </location>
</feature>
<evidence type="ECO:0000259" key="5">
    <source>
        <dbReference type="SMART" id="SM00642"/>
    </source>
</evidence>
<feature type="region of interest" description="Disordered" evidence="3">
    <location>
        <begin position="130"/>
        <end position="158"/>
    </location>
</feature>
<dbReference type="InterPro" id="IPR015171">
    <property type="entry name" value="Cyc-maltodext_N"/>
</dbReference>
<dbReference type="InterPro" id="IPR014756">
    <property type="entry name" value="Ig_E-set"/>
</dbReference>
<dbReference type="SUPFAM" id="SSF81296">
    <property type="entry name" value="E set domains"/>
    <property type="match status" value="1"/>
</dbReference>
<dbReference type="InterPro" id="IPR013780">
    <property type="entry name" value="Glyco_hydro_b"/>
</dbReference>
<dbReference type="InterPro" id="IPR013783">
    <property type="entry name" value="Ig-like_fold"/>
</dbReference>
<gene>
    <name evidence="6" type="ORF">H0S70_00670</name>
</gene>
<dbReference type="GO" id="GO:0005975">
    <property type="term" value="P:carbohydrate metabolic process"/>
    <property type="evidence" value="ECO:0007669"/>
    <property type="project" value="InterPro"/>
</dbReference>
<organism evidence="6 7">
    <name type="scientific">Chryseobacterium manosquense</name>
    <dbReference type="NCBI Taxonomy" id="2754694"/>
    <lineage>
        <taxon>Bacteria</taxon>
        <taxon>Pseudomonadati</taxon>
        <taxon>Bacteroidota</taxon>
        <taxon>Flavobacteriia</taxon>
        <taxon>Flavobacteriales</taxon>
        <taxon>Weeksellaceae</taxon>
        <taxon>Chryseobacterium group</taxon>
        <taxon>Chryseobacterium</taxon>
    </lineage>
</organism>
<dbReference type="GO" id="GO:0016798">
    <property type="term" value="F:hydrolase activity, acting on glycosyl bonds"/>
    <property type="evidence" value="ECO:0007669"/>
    <property type="project" value="UniProtKB-KW"/>
</dbReference>
<keyword evidence="4" id="KW-0732">Signal</keyword>
<dbReference type="Pfam" id="PF10438">
    <property type="entry name" value="Cyc-maltodext_C"/>
    <property type="match status" value="1"/>
</dbReference>
<dbReference type="Gene3D" id="2.60.40.10">
    <property type="entry name" value="Immunoglobulins"/>
    <property type="match status" value="1"/>
</dbReference>
<dbReference type="EMBL" id="CP060203">
    <property type="protein sequence ID" value="QNS41538.1"/>
    <property type="molecule type" value="Genomic_DNA"/>
</dbReference>
<evidence type="ECO:0000313" key="6">
    <source>
        <dbReference type="EMBL" id="QNS41538.1"/>
    </source>
</evidence>
<accession>A0A7H1DX30</accession>
<name>A0A7H1DX30_9FLAO</name>
<evidence type="ECO:0000256" key="1">
    <source>
        <dbReference type="ARBA" id="ARBA00022801"/>
    </source>
</evidence>
<protein>
    <submittedName>
        <fullName evidence="6">Glycoside hydrolase family 13 protein</fullName>
    </submittedName>
</protein>
<dbReference type="SMART" id="SM00642">
    <property type="entry name" value="Aamy"/>
    <property type="match status" value="1"/>
</dbReference>
<evidence type="ECO:0000256" key="2">
    <source>
        <dbReference type="ARBA" id="ARBA00023295"/>
    </source>
</evidence>
<dbReference type="Pfam" id="PF00128">
    <property type="entry name" value="Alpha-amylase"/>
    <property type="match status" value="1"/>
</dbReference>
<dbReference type="PANTHER" id="PTHR10357">
    <property type="entry name" value="ALPHA-AMYLASE FAMILY MEMBER"/>
    <property type="match status" value="1"/>
</dbReference>
<dbReference type="InterPro" id="IPR006047">
    <property type="entry name" value="GH13_cat_dom"/>
</dbReference>
<dbReference type="Pfam" id="PF09087">
    <property type="entry name" value="Cyc-maltodext_N"/>
    <property type="match status" value="1"/>
</dbReference>
<dbReference type="AlphaFoldDB" id="A0A7H1DX30"/>
<dbReference type="Gene3D" id="3.20.20.80">
    <property type="entry name" value="Glycosidases"/>
    <property type="match status" value="1"/>
</dbReference>
<feature type="compositionally biased region" description="Basic and acidic residues" evidence="3">
    <location>
        <begin position="143"/>
        <end position="158"/>
    </location>
</feature>
<dbReference type="SUPFAM" id="SSF51445">
    <property type="entry name" value="(Trans)glycosidases"/>
    <property type="match status" value="1"/>
</dbReference>
<dbReference type="SUPFAM" id="SSF51011">
    <property type="entry name" value="Glycosyl hydrolase domain"/>
    <property type="match status" value="1"/>
</dbReference>
<keyword evidence="7" id="KW-1185">Reference proteome</keyword>
<evidence type="ECO:0000256" key="4">
    <source>
        <dbReference type="SAM" id="SignalP"/>
    </source>
</evidence>
<dbReference type="KEGG" id="cmaq:H0S70_00670"/>
<dbReference type="Gene3D" id="2.60.40.1180">
    <property type="entry name" value="Golgi alpha-mannosidase II"/>
    <property type="match status" value="1"/>
</dbReference>
<dbReference type="PANTHER" id="PTHR10357:SF210">
    <property type="entry name" value="MALTODEXTRIN GLUCOSIDASE"/>
    <property type="match status" value="1"/>
</dbReference>
<dbReference type="InterPro" id="IPR017853">
    <property type="entry name" value="GH"/>
</dbReference>
<feature type="signal peptide" evidence="4">
    <location>
        <begin position="1"/>
        <end position="18"/>
    </location>
</feature>
<reference evidence="6 7" key="1">
    <citation type="submission" date="2020-07" db="EMBL/GenBank/DDBJ databases">
        <title>Complete genome and description of Chryseobacterium manosquense strain Marseille-Q2069 sp. nov.</title>
        <authorList>
            <person name="Boxberger M."/>
        </authorList>
    </citation>
    <scope>NUCLEOTIDE SEQUENCE [LARGE SCALE GENOMIC DNA]</scope>
    <source>
        <strain evidence="6 7">Marseille-Q2069</strain>
    </source>
</reference>
<proteinExistence type="predicted"/>
<dbReference type="RefSeq" id="WP_188321323.1">
    <property type="nucleotide sequence ID" value="NZ_CP060203.1"/>
</dbReference>
<dbReference type="InterPro" id="IPR019492">
    <property type="entry name" value="Cyclo-malto-dextrinase_C"/>
</dbReference>